<accession>A0AAN8MEV8</accession>
<keyword evidence="4 9" id="KW-0812">Transmembrane</keyword>
<evidence type="ECO:0000313" key="11">
    <source>
        <dbReference type="Proteomes" id="UP001313282"/>
    </source>
</evidence>
<feature type="transmembrane region" description="Helical" evidence="9">
    <location>
        <begin position="447"/>
        <end position="468"/>
    </location>
</feature>
<organism evidence="10 11">
    <name type="scientific">Orbilia javanica</name>
    <dbReference type="NCBI Taxonomy" id="47235"/>
    <lineage>
        <taxon>Eukaryota</taxon>
        <taxon>Fungi</taxon>
        <taxon>Dikarya</taxon>
        <taxon>Ascomycota</taxon>
        <taxon>Pezizomycotina</taxon>
        <taxon>Orbiliomycetes</taxon>
        <taxon>Orbiliales</taxon>
        <taxon>Orbiliaceae</taxon>
        <taxon>Orbilia</taxon>
    </lineage>
</organism>
<proteinExistence type="inferred from homology"/>
<evidence type="ECO:0000256" key="6">
    <source>
        <dbReference type="ARBA" id="ARBA00023136"/>
    </source>
</evidence>
<dbReference type="InterPro" id="IPR038377">
    <property type="entry name" value="Na/Glc_symporter_sf"/>
</dbReference>
<feature type="region of interest" description="Disordered" evidence="8">
    <location>
        <begin position="559"/>
        <end position="578"/>
    </location>
</feature>
<evidence type="ECO:0000256" key="7">
    <source>
        <dbReference type="RuleBase" id="RU362091"/>
    </source>
</evidence>
<evidence type="ECO:0000313" key="10">
    <source>
        <dbReference type="EMBL" id="KAK6330068.1"/>
    </source>
</evidence>
<dbReference type="PANTHER" id="PTHR46154:SF4">
    <property type="entry name" value="UREA ACTIVE TRANSPORTER"/>
    <property type="match status" value="1"/>
</dbReference>
<reference evidence="10 11" key="1">
    <citation type="submission" date="2019-10" db="EMBL/GenBank/DDBJ databases">
        <authorList>
            <person name="Palmer J.M."/>
        </authorList>
    </citation>
    <scope>NUCLEOTIDE SEQUENCE [LARGE SCALE GENOMIC DNA]</scope>
    <source>
        <strain evidence="10 11">TWF718</strain>
    </source>
</reference>
<gene>
    <name evidence="10" type="ORF">TWF718_003496</name>
</gene>
<dbReference type="PANTHER" id="PTHR46154">
    <property type="match status" value="1"/>
</dbReference>
<feature type="transmembrane region" description="Helical" evidence="9">
    <location>
        <begin position="109"/>
        <end position="129"/>
    </location>
</feature>
<feature type="transmembrane region" description="Helical" evidence="9">
    <location>
        <begin position="274"/>
        <end position="295"/>
    </location>
</feature>
<feature type="transmembrane region" description="Helical" evidence="9">
    <location>
        <begin position="515"/>
        <end position="537"/>
    </location>
</feature>
<feature type="transmembrane region" description="Helical" evidence="9">
    <location>
        <begin position="632"/>
        <end position="654"/>
    </location>
</feature>
<comment type="caution">
    <text evidence="10">The sequence shown here is derived from an EMBL/GenBank/DDBJ whole genome shotgun (WGS) entry which is preliminary data.</text>
</comment>
<feature type="transmembrane region" description="Helical" evidence="9">
    <location>
        <begin position="149"/>
        <end position="172"/>
    </location>
</feature>
<comment type="similarity">
    <text evidence="2 7">Belongs to the sodium:solute symporter (SSF) (TC 2.A.21) family.</text>
</comment>
<evidence type="ECO:0000256" key="5">
    <source>
        <dbReference type="ARBA" id="ARBA00022989"/>
    </source>
</evidence>
<dbReference type="InterPro" id="IPR001734">
    <property type="entry name" value="Na/solute_symporter"/>
</dbReference>
<dbReference type="GO" id="GO:0015204">
    <property type="term" value="F:urea transmembrane transporter activity"/>
    <property type="evidence" value="ECO:0007669"/>
    <property type="project" value="InterPro"/>
</dbReference>
<evidence type="ECO:0000256" key="3">
    <source>
        <dbReference type="ARBA" id="ARBA00022448"/>
    </source>
</evidence>
<keyword evidence="3" id="KW-0813">Transport</keyword>
<comment type="subcellular location">
    <subcellularLocation>
        <location evidence="1">Membrane</location>
        <topology evidence="1">Multi-pass membrane protein</topology>
    </subcellularLocation>
</comment>
<feature type="transmembrane region" description="Helical" evidence="9">
    <location>
        <begin position="214"/>
        <end position="233"/>
    </location>
</feature>
<feature type="transmembrane region" description="Helical" evidence="9">
    <location>
        <begin position="602"/>
        <end position="626"/>
    </location>
</feature>
<keyword evidence="5 9" id="KW-1133">Transmembrane helix</keyword>
<dbReference type="NCBIfam" id="TIGR00813">
    <property type="entry name" value="sss"/>
    <property type="match status" value="1"/>
</dbReference>
<feature type="transmembrane region" description="Helical" evidence="9">
    <location>
        <begin position="184"/>
        <end position="202"/>
    </location>
</feature>
<dbReference type="FunFam" id="1.20.1730.10:FF:000006">
    <property type="entry name" value="Urea active transporter"/>
    <property type="match status" value="1"/>
</dbReference>
<protein>
    <recommendedName>
        <fullName evidence="12">Urea active transporter</fullName>
    </recommendedName>
</protein>
<feature type="transmembrane region" description="Helical" evidence="9">
    <location>
        <begin position="416"/>
        <end position="441"/>
    </location>
</feature>
<dbReference type="AlphaFoldDB" id="A0AAN8MEV8"/>
<dbReference type="GO" id="GO:0015606">
    <property type="term" value="F:spermidine transmembrane transporter activity"/>
    <property type="evidence" value="ECO:0007669"/>
    <property type="project" value="TreeGrafter"/>
</dbReference>
<evidence type="ECO:0000256" key="2">
    <source>
        <dbReference type="ARBA" id="ARBA00006434"/>
    </source>
</evidence>
<evidence type="ECO:0000256" key="4">
    <source>
        <dbReference type="ARBA" id="ARBA00022692"/>
    </source>
</evidence>
<feature type="transmembrane region" description="Helical" evidence="9">
    <location>
        <begin position="475"/>
        <end position="495"/>
    </location>
</feature>
<dbReference type="Proteomes" id="UP001313282">
    <property type="component" value="Unassembled WGS sequence"/>
</dbReference>
<dbReference type="Pfam" id="PF00474">
    <property type="entry name" value="SSF"/>
    <property type="match status" value="1"/>
</dbReference>
<feature type="transmembrane region" description="Helical" evidence="9">
    <location>
        <begin position="355"/>
        <end position="383"/>
    </location>
</feature>
<dbReference type="GO" id="GO:0005886">
    <property type="term" value="C:plasma membrane"/>
    <property type="evidence" value="ECO:0007669"/>
    <property type="project" value="TreeGrafter"/>
</dbReference>
<dbReference type="Gene3D" id="1.20.1730.10">
    <property type="entry name" value="Sodium/glucose cotransporter"/>
    <property type="match status" value="1"/>
</dbReference>
<feature type="transmembrane region" description="Helical" evidence="9">
    <location>
        <begin position="31"/>
        <end position="53"/>
    </location>
</feature>
<dbReference type="InterPro" id="IPR031155">
    <property type="entry name" value="DUR"/>
</dbReference>
<evidence type="ECO:0000256" key="9">
    <source>
        <dbReference type="SAM" id="Phobius"/>
    </source>
</evidence>
<evidence type="ECO:0008006" key="12">
    <source>
        <dbReference type="Google" id="ProtNLM"/>
    </source>
</evidence>
<keyword evidence="6 9" id="KW-0472">Membrane</keyword>
<evidence type="ECO:0000256" key="8">
    <source>
        <dbReference type="SAM" id="MobiDB-lite"/>
    </source>
</evidence>
<keyword evidence="11" id="KW-1185">Reference proteome</keyword>
<dbReference type="PROSITE" id="PS50283">
    <property type="entry name" value="NA_SOLUT_SYMP_3"/>
    <property type="match status" value="1"/>
</dbReference>
<feature type="transmembrane region" description="Helical" evidence="9">
    <location>
        <begin position="307"/>
        <end position="335"/>
    </location>
</feature>
<dbReference type="EMBL" id="JAVHNR010000012">
    <property type="protein sequence ID" value="KAK6330068.1"/>
    <property type="molecule type" value="Genomic_DNA"/>
</dbReference>
<feature type="transmembrane region" description="Helical" evidence="9">
    <location>
        <begin position="73"/>
        <end position="89"/>
    </location>
</feature>
<evidence type="ECO:0000256" key="1">
    <source>
        <dbReference type="ARBA" id="ARBA00004141"/>
    </source>
</evidence>
<dbReference type="CDD" id="cd11476">
    <property type="entry name" value="SLC5sbd_DUR3"/>
    <property type="match status" value="1"/>
</dbReference>
<name>A0AAN8MEV8_9PEZI</name>
<sequence>MDQGFDSPYADKHTSGTETFSNVNHPLTPEYGYGIVLGLGFAFAAVMICMTWLLKRYHNERQTVEQFTTAGRVVKTGLVACSVVSSWTWSATLLHSSGVAYRYGVSGPFWYASGATIQILLFATLAIELKRRAPNAHTFLEAIRARYGFYAHIVFIFFGLFTNILVTAMLLTGGSAVVESITGMPTPVACFMLPIGVVLYTLFGGLKATFMADYIHTCILMIILLIFAVKAYMTSPLLGSPKAVYDALVAMSATNPVDGNQGGSYLTMRSREGAMFFIINLVGNFGAVFCDNGYYNKAIAASPVSAFPGYVLGGLSWFGIPWLAATTMGLAGLALSKNPAFPIYPEQLTVTEINAGLVLPMTATALMGKGGAVCAILLIFMVLTSATSAELISVSSICTFDIYQFYFKPLATDRQLIWFAHAVVILFGFLSAAFSTGLYYVGVSMGYLYLLNGIIISPAVLPAALTLLSKRQSMWAATLSPVLGLTCSLITWLLVAKFKYDEITVASTGQNLPMLCGNVVALCSPAIFIPLITFITGPDNYDWLSMRQIQLVGEGNPDKAADLASDQQHQPEGASGGTGGMVMTDVEAYDHLEKVLGKSKKITVIMTLVLLVILPMPLFGSGYIFSEGFFTVWVYVSIAWLVLSTLCVSVYPLYESWASISHVIVSLVRDIMGLQPKRVQTEWEMYGGSSVDAFRHDTGSFGSAAGLRPSDGSRA</sequence>
<dbReference type="GO" id="GO:0015489">
    <property type="term" value="F:putrescine transmembrane transporter activity"/>
    <property type="evidence" value="ECO:0007669"/>
    <property type="project" value="TreeGrafter"/>
</dbReference>